<evidence type="ECO:0000256" key="1">
    <source>
        <dbReference type="ARBA" id="ARBA00004496"/>
    </source>
</evidence>
<feature type="compositionally biased region" description="Polar residues" evidence="6">
    <location>
        <begin position="508"/>
        <end position="534"/>
    </location>
</feature>
<proteinExistence type="predicted"/>
<feature type="coiled-coil region" evidence="5">
    <location>
        <begin position="768"/>
        <end position="816"/>
    </location>
</feature>
<keyword evidence="8" id="KW-1185">Reference proteome</keyword>
<feature type="region of interest" description="Disordered" evidence="6">
    <location>
        <begin position="488"/>
        <end position="581"/>
    </location>
</feature>
<dbReference type="InterPro" id="IPR051841">
    <property type="entry name" value="MT-Golgi_org_protein"/>
</dbReference>
<protein>
    <submittedName>
        <fullName evidence="7">Uncharacterized protein</fullName>
    </submittedName>
</protein>
<feature type="compositionally biased region" description="Low complexity" evidence="6">
    <location>
        <begin position="341"/>
        <end position="356"/>
    </location>
</feature>
<feature type="compositionally biased region" description="Polar residues" evidence="6">
    <location>
        <begin position="68"/>
        <end position="88"/>
    </location>
</feature>
<feature type="region of interest" description="Disordered" evidence="6">
    <location>
        <begin position="174"/>
        <end position="205"/>
    </location>
</feature>
<accession>A0A8S4ACH9</accession>
<feature type="coiled-coil region" evidence="5">
    <location>
        <begin position="595"/>
        <end position="711"/>
    </location>
</feature>
<feature type="region of interest" description="Disordered" evidence="6">
    <location>
        <begin position="68"/>
        <end position="98"/>
    </location>
</feature>
<evidence type="ECO:0000256" key="6">
    <source>
        <dbReference type="SAM" id="MobiDB-lite"/>
    </source>
</evidence>
<evidence type="ECO:0000256" key="4">
    <source>
        <dbReference type="ARBA" id="ARBA00023054"/>
    </source>
</evidence>
<dbReference type="EMBL" id="CAJHNH020008455">
    <property type="protein sequence ID" value="CAG5135781.1"/>
    <property type="molecule type" value="Genomic_DNA"/>
</dbReference>
<evidence type="ECO:0000313" key="7">
    <source>
        <dbReference type="EMBL" id="CAG5135781.1"/>
    </source>
</evidence>
<evidence type="ECO:0000256" key="2">
    <source>
        <dbReference type="ARBA" id="ARBA00022490"/>
    </source>
</evidence>
<dbReference type="GO" id="GO:0005737">
    <property type="term" value="C:cytoplasm"/>
    <property type="evidence" value="ECO:0007669"/>
    <property type="project" value="UniProtKB-SubCell"/>
</dbReference>
<name>A0A8S4ACH9_9EUPU</name>
<dbReference type="OrthoDB" id="2286360at2759"/>
<comment type="caution">
    <text evidence="7">The sequence shown here is derived from an EMBL/GenBank/DDBJ whole genome shotgun (WGS) entry which is preliminary data.</text>
</comment>
<keyword evidence="3" id="KW-0597">Phosphoprotein</keyword>
<feature type="compositionally biased region" description="Polar residues" evidence="6">
    <location>
        <begin position="554"/>
        <end position="581"/>
    </location>
</feature>
<reference evidence="7" key="1">
    <citation type="submission" date="2021-04" db="EMBL/GenBank/DDBJ databases">
        <authorList>
            <consortium name="Molecular Ecology Group"/>
        </authorList>
    </citation>
    <scope>NUCLEOTIDE SEQUENCE</scope>
</reference>
<feature type="compositionally biased region" description="Polar residues" evidence="6">
    <location>
        <begin position="317"/>
        <end position="340"/>
    </location>
</feature>
<feature type="coiled-coil region" evidence="5">
    <location>
        <begin position="1596"/>
        <end position="1623"/>
    </location>
</feature>
<evidence type="ECO:0000256" key="5">
    <source>
        <dbReference type="SAM" id="Coils"/>
    </source>
</evidence>
<dbReference type="Proteomes" id="UP000678393">
    <property type="component" value="Unassembled WGS sequence"/>
</dbReference>
<feature type="compositionally biased region" description="Low complexity" evidence="6">
    <location>
        <begin position="496"/>
        <end position="507"/>
    </location>
</feature>
<dbReference type="PANTHER" id="PTHR18902:SF31">
    <property type="entry name" value="PERICENTRIN_AKAP-450 CENTROSOMAL TARGETING DOMAIN-CONTAINING PROTEIN"/>
    <property type="match status" value="1"/>
</dbReference>
<gene>
    <name evidence="7" type="ORF">CUNI_LOCUS21339</name>
</gene>
<feature type="compositionally biased region" description="Low complexity" evidence="6">
    <location>
        <begin position="176"/>
        <end position="193"/>
    </location>
</feature>
<feature type="region of interest" description="Disordered" evidence="6">
    <location>
        <begin position="315"/>
        <end position="356"/>
    </location>
</feature>
<evidence type="ECO:0000313" key="8">
    <source>
        <dbReference type="Proteomes" id="UP000678393"/>
    </source>
</evidence>
<comment type="subcellular location">
    <subcellularLocation>
        <location evidence="1">Cytoplasm</location>
    </subcellularLocation>
</comment>
<dbReference type="PANTHER" id="PTHR18902">
    <property type="entry name" value="NUCLEAR MITOTIC APPARATUS PROTEIN 1-RELATED"/>
    <property type="match status" value="1"/>
</dbReference>
<sequence length="1677" mass="187730">MESFDLTFHEVTSDESLNEASSFDSFSSVVNYETYFDTSDKSLPQNAYNLNTAQYSWKDYTYPSTASIQTTNGGVPTGPNASSVQHQPVWSDPLHGSPPHRSFLVHPDDSLSESKGVHVDPASPTVTIAQLQVLAQVSSNTSAVTKGGRRTQRFVARTVTSPSTPIPPTALMAHQSGASPIPASAAGTSSSAPVLQENAEESPDDSSFETVAEALRLQWSVIGNKSLTPASPDVVAQIVAEAERKMKAGNASPLPQAFTPATSPTPLTNSSSTPVNAADVISLSRPLPSVLQEVHRDDCPRELMRIIPKEITKEKSQTNSWFSSGAKSPDPSVNRTSGINSPVPKTSKTTTATPSVGLPAGTVVSHNQEVHQKLQTNDNITFFSASASKTASTFVPVSTDSTPMSPKGDISDTFSEASYSSELEMEKYLQGAVASVGISTNYQLECEEFLKSLPPIKPINLEAYAAIPLLPPRSEKLLGKKQKLTAAKAQISNEKTTQSESEPSTPTRKGSSTSLYSAESPTQSTKTNSTSGTPLLTRMADFYTPDSKIDLPSHQLSPEFSTENRGTSTPNQSPYTHSTSPGGISYLTSFSKKHFDELLKEKARLHGQLEILSEESQIMLQERTELQAQLATLKSKLASWQKEGGSAGDGNLRKEVENLRLSRKLLEQTIVDANRMLCEKAEEVRAFQDELQVAQDTANRLQVRSQEMRDDIRAKDMNVQALKNKIAELYVEVQTSIQAKMEAETEARTSRNDLMSLVKAKEWYQEQLQLAHDVRAKLQRELTILQAQAMSHGTIVERLKSESARLRHQLSETQQRALQDKELLARHLEGIQSDMMERESAFLEIQRERKLYEDTFNYQVTTAEEEKSRLAILQQATNELEAQLDRAHTEAKRRHEQLISMETGQMDVMKRLAVAEETLADKEKSLEEMEQRMIQMESQLQAVMSDLTKKDQEILSLKEEKANTEIALRSALQEKASVDKALEILKSDMGRVEKSFKQMKQELNQRLAELELARLEKEKLQEEVDRTQHELELKSRSMDTLSRDVTGRSAAQHGLEAEKAKLEEDLHELQLKMQHLEYMLTQKEQSLVAETGKVNQLSAKVTDLEAKLEIAKDSVPVDKVRIYENEIELLRLRIRALEETEIEEASALEKEKEKMQAEITRLKEELLQRQKAYDENLDVLDRKLKELTDDKQQLETELGIAQRSEELSQLEERDSVREEIQSLTNELRSERQGKHELEQRLLSLQASKAAEIEALQKKLDIQSETLQALQSQQTLLADLQLSSQNLELELEKEKGRVLGLSQTNAELKEHSHQLEAALAQRESALESLKRSVEESTRDLDQRDQKFLDRISSLEEAVEKEFEVQRELRKQMGTKIMENKRLKKQNDSIKMELEQLRQDLAISQQTAVEAMAELETANKQSQSQLTEARENSALVKSLEAELDRVKRDLNDNLARQPVLLEQIQSLQWECAQKVHEVEAAKEQIKIAEERAQGEIGAAKASLQEKQSEIDRLQAELASLRQEKKHQRSQVNELRGALKASVQHHKLTKRLNENDTLDKGVQANIERKVVIPPLPFDLAVVEQLIQDTRVTPLDSKPLDQLSVCLSSLRAEINGLQKQMDRHTTAVHTSSQSWKTVQKGVSDLNEVMKTIANTIIAANSTPTTTVTSASDRERTDILHV</sequence>
<feature type="coiled-coil region" evidence="5">
    <location>
        <begin position="863"/>
        <end position="1345"/>
    </location>
</feature>
<keyword evidence="4 5" id="KW-0175">Coiled coil</keyword>
<keyword evidence="2" id="KW-0963">Cytoplasm</keyword>
<evidence type="ECO:0000256" key="3">
    <source>
        <dbReference type="ARBA" id="ARBA00022553"/>
    </source>
</evidence>
<feature type="coiled-coil region" evidence="5">
    <location>
        <begin position="1378"/>
        <end position="1535"/>
    </location>
</feature>
<organism evidence="7 8">
    <name type="scientific">Candidula unifasciata</name>
    <dbReference type="NCBI Taxonomy" id="100452"/>
    <lineage>
        <taxon>Eukaryota</taxon>
        <taxon>Metazoa</taxon>
        <taxon>Spiralia</taxon>
        <taxon>Lophotrochozoa</taxon>
        <taxon>Mollusca</taxon>
        <taxon>Gastropoda</taxon>
        <taxon>Heterobranchia</taxon>
        <taxon>Euthyneura</taxon>
        <taxon>Panpulmonata</taxon>
        <taxon>Eupulmonata</taxon>
        <taxon>Stylommatophora</taxon>
        <taxon>Helicina</taxon>
        <taxon>Helicoidea</taxon>
        <taxon>Geomitridae</taxon>
        <taxon>Candidula</taxon>
    </lineage>
</organism>
<dbReference type="SUPFAM" id="SSF57997">
    <property type="entry name" value="Tropomyosin"/>
    <property type="match status" value="1"/>
</dbReference>